<dbReference type="KEGG" id="vfa:MM35RIKEN_13950"/>
<evidence type="ECO:0000256" key="1">
    <source>
        <dbReference type="SAM" id="MobiDB-lite"/>
    </source>
</evidence>
<keyword evidence="3" id="KW-1185">Reference proteome</keyword>
<proteinExistence type="predicted"/>
<organism evidence="2 3">
    <name type="scientific">Vescimonas fastidiosa</name>
    <dbReference type="NCBI Taxonomy" id="2714353"/>
    <lineage>
        <taxon>Bacteria</taxon>
        <taxon>Bacillati</taxon>
        <taxon>Bacillota</taxon>
        <taxon>Clostridia</taxon>
        <taxon>Eubacteriales</taxon>
        <taxon>Oscillospiraceae</taxon>
        <taxon>Vescimonas</taxon>
    </lineage>
</organism>
<dbReference type="Proteomes" id="UP000681343">
    <property type="component" value="Chromosome"/>
</dbReference>
<gene>
    <name evidence="2" type="ORF">MM35RIKEN_13950</name>
</gene>
<dbReference type="EMBL" id="AP023415">
    <property type="protein sequence ID" value="BCK79203.1"/>
    <property type="molecule type" value="Genomic_DNA"/>
</dbReference>
<accession>A0A810Q342</accession>
<evidence type="ECO:0000313" key="3">
    <source>
        <dbReference type="Proteomes" id="UP000681343"/>
    </source>
</evidence>
<sequence>MFRTGRVPCKLNNERNEKHQTGALKSATKTWESGVESITRGTKYKKFFEAMTNSSVKI</sequence>
<dbReference type="AlphaFoldDB" id="A0A810Q342"/>
<evidence type="ECO:0000313" key="2">
    <source>
        <dbReference type="EMBL" id="BCK79203.1"/>
    </source>
</evidence>
<feature type="region of interest" description="Disordered" evidence="1">
    <location>
        <begin position="1"/>
        <end position="25"/>
    </location>
</feature>
<name>A0A810Q342_9FIRM</name>
<reference evidence="2" key="1">
    <citation type="submission" date="2020-09" db="EMBL/GenBank/DDBJ databases">
        <title>New species isolated from human feces.</title>
        <authorList>
            <person name="Kitahara M."/>
            <person name="Shigeno Y."/>
            <person name="Shime M."/>
            <person name="Matsumoto Y."/>
            <person name="Nakamura S."/>
            <person name="Motooka D."/>
            <person name="Fukuoka S."/>
            <person name="Nishikawa H."/>
            <person name="Benno Y."/>
        </authorList>
    </citation>
    <scope>NUCLEOTIDE SEQUENCE</scope>
    <source>
        <strain evidence="2">MM35</strain>
    </source>
</reference>
<protein>
    <submittedName>
        <fullName evidence="2">Uncharacterized protein</fullName>
    </submittedName>
</protein>